<keyword evidence="3" id="KW-1185">Reference proteome</keyword>
<evidence type="ECO:0000256" key="1">
    <source>
        <dbReference type="SAM" id="MobiDB-lite"/>
    </source>
</evidence>
<gene>
    <name evidence="2" type="ORF">TNIN_220081</name>
</gene>
<evidence type="ECO:0000313" key="2">
    <source>
        <dbReference type="EMBL" id="GFY43445.1"/>
    </source>
</evidence>
<comment type="caution">
    <text evidence="2">The sequence shown here is derived from an EMBL/GenBank/DDBJ whole genome shotgun (WGS) entry which is preliminary data.</text>
</comment>
<feature type="compositionally biased region" description="Basic and acidic residues" evidence="1">
    <location>
        <begin position="15"/>
        <end position="27"/>
    </location>
</feature>
<accession>A0A8X6WY93</accession>
<evidence type="ECO:0000313" key="3">
    <source>
        <dbReference type="Proteomes" id="UP000886998"/>
    </source>
</evidence>
<proteinExistence type="predicted"/>
<dbReference type="EMBL" id="BMAV01003679">
    <property type="protein sequence ID" value="GFY43445.1"/>
    <property type="molecule type" value="Genomic_DNA"/>
</dbReference>
<sequence length="114" mass="13384">MPSTSEYNLRPSRGAKVESRPSSEKRTQQGGPVRKLIVKLCAMRNEYAKKKRKVPRKAQEFVLLDNMSNRMNQFSYFKPMEVFSQREYHSDVEMEAGTQEWLSVSGWNSLQKRH</sequence>
<dbReference type="AlphaFoldDB" id="A0A8X6WY93"/>
<protein>
    <submittedName>
        <fullName evidence="2">Uncharacterized protein</fullName>
    </submittedName>
</protein>
<feature type="region of interest" description="Disordered" evidence="1">
    <location>
        <begin position="1"/>
        <end position="31"/>
    </location>
</feature>
<name>A0A8X6WY93_9ARAC</name>
<reference evidence="2" key="1">
    <citation type="submission" date="2020-08" db="EMBL/GenBank/DDBJ databases">
        <title>Multicomponent nature underlies the extraordinary mechanical properties of spider dragline silk.</title>
        <authorList>
            <person name="Kono N."/>
            <person name="Nakamura H."/>
            <person name="Mori M."/>
            <person name="Yoshida Y."/>
            <person name="Ohtoshi R."/>
            <person name="Malay A.D."/>
            <person name="Moran D.A.P."/>
            <person name="Tomita M."/>
            <person name="Numata K."/>
            <person name="Arakawa K."/>
        </authorList>
    </citation>
    <scope>NUCLEOTIDE SEQUENCE</scope>
</reference>
<organism evidence="2 3">
    <name type="scientific">Trichonephila inaurata madagascariensis</name>
    <dbReference type="NCBI Taxonomy" id="2747483"/>
    <lineage>
        <taxon>Eukaryota</taxon>
        <taxon>Metazoa</taxon>
        <taxon>Ecdysozoa</taxon>
        <taxon>Arthropoda</taxon>
        <taxon>Chelicerata</taxon>
        <taxon>Arachnida</taxon>
        <taxon>Araneae</taxon>
        <taxon>Araneomorphae</taxon>
        <taxon>Entelegynae</taxon>
        <taxon>Araneoidea</taxon>
        <taxon>Nephilidae</taxon>
        <taxon>Trichonephila</taxon>
        <taxon>Trichonephila inaurata</taxon>
    </lineage>
</organism>
<dbReference type="Proteomes" id="UP000886998">
    <property type="component" value="Unassembled WGS sequence"/>
</dbReference>